<dbReference type="Proteomes" id="UP000199355">
    <property type="component" value="Unassembled WGS sequence"/>
</dbReference>
<evidence type="ECO:0000256" key="10">
    <source>
        <dbReference type="SAM" id="Coils"/>
    </source>
</evidence>
<dbReference type="InterPro" id="IPR033479">
    <property type="entry name" value="dCache_1"/>
</dbReference>
<dbReference type="InterPro" id="IPR004089">
    <property type="entry name" value="MCPsignal_dom"/>
</dbReference>
<dbReference type="PROSITE" id="PS50111">
    <property type="entry name" value="CHEMOTAXIS_TRANSDUC_2"/>
    <property type="match status" value="1"/>
</dbReference>
<dbReference type="GO" id="GO:0006935">
    <property type="term" value="P:chemotaxis"/>
    <property type="evidence" value="ECO:0007669"/>
    <property type="project" value="UniProtKB-KW"/>
</dbReference>
<comment type="similarity">
    <text evidence="8">Belongs to the methyl-accepting chemotaxis (MCP) protein family.</text>
</comment>
<evidence type="ECO:0000256" key="2">
    <source>
        <dbReference type="ARBA" id="ARBA00022475"/>
    </source>
</evidence>
<evidence type="ECO:0000256" key="6">
    <source>
        <dbReference type="ARBA" id="ARBA00023136"/>
    </source>
</evidence>
<dbReference type="Pfam" id="PF02743">
    <property type="entry name" value="dCache_1"/>
    <property type="match status" value="1"/>
</dbReference>
<dbReference type="SUPFAM" id="SSF58104">
    <property type="entry name" value="Methyl-accepting chemotaxis protein (MCP) signaling domain"/>
    <property type="match status" value="1"/>
</dbReference>
<dbReference type="PROSITE" id="PS50885">
    <property type="entry name" value="HAMP"/>
    <property type="match status" value="1"/>
</dbReference>
<dbReference type="GO" id="GO:0007165">
    <property type="term" value="P:signal transduction"/>
    <property type="evidence" value="ECO:0007669"/>
    <property type="project" value="UniProtKB-KW"/>
</dbReference>
<organism evidence="14 15">
    <name type="scientific">Desulfovibrio legallii</name>
    <dbReference type="NCBI Taxonomy" id="571438"/>
    <lineage>
        <taxon>Bacteria</taxon>
        <taxon>Pseudomonadati</taxon>
        <taxon>Thermodesulfobacteriota</taxon>
        <taxon>Desulfovibrionia</taxon>
        <taxon>Desulfovibrionales</taxon>
        <taxon>Desulfovibrionaceae</taxon>
        <taxon>Desulfovibrio</taxon>
    </lineage>
</organism>
<evidence type="ECO:0000256" key="9">
    <source>
        <dbReference type="PROSITE-ProRule" id="PRU00284"/>
    </source>
</evidence>
<evidence type="ECO:0000256" key="5">
    <source>
        <dbReference type="ARBA" id="ARBA00022989"/>
    </source>
</evidence>
<dbReference type="CDD" id="cd12913">
    <property type="entry name" value="PDC1_MCP_like"/>
    <property type="match status" value="1"/>
</dbReference>
<keyword evidence="15" id="KW-1185">Reference proteome</keyword>
<keyword evidence="7 9" id="KW-0807">Transducer</keyword>
<evidence type="ECO:0000259" key="12">
    <source>
        <dbReference type="PROSITE" id="PS50111"/>
    </source>
</evidence>
<comment type="subcellular location">
    <subcellularLocation>
        <location evidence="1">Cell membrane</location>
        <topology evidence="1">Multi-pass membrane protein</topology>
    </subcellularLocation>
</comment>
<evidence type="ECO:0000256" key="3">
    <source>
        <dbReference type="ARBA" id="ARBA00022500"/>
    </source>
</evidence>
<keyword evidence="3" id="KW-0145">Chemotaxis</keyword>
<dbReference type="CDD" id="cd06225">
    <property type="entry name" value="HAMP"/>
    <property type="match status" value="1"/>
</dbReference>
<evidence type="ECO:0000313" key="15">
    <source>
        <dbReference type="Proteomes" id="UP000199355"/>
    </source>
</evidence>
<feature type="transmembrane region" description="Helical" evidence="11">
    <location>
        <begin position="14"/>
        <end position="33"/>
    </location>
</feature>
<keyword evidence="6 11" id="KW-0472">Membrane</keyword>
<evidence type="ECO:0000256" key="7">
    <source>
        <dbReference type="ARBA" id="ARBA00023224"/>
    </source>
</evidence>
<keyword evidence="10" id="KW-0175">Coiled coil</keyword>
<sequence length="714" mass="75150">MFGAYKRLRIVPKVVIPVALILVLGLGLLAWQIQWRSAAAVGSVAKRELAALGGEKGNLIRSFINGAVGETKALSGALAQAIATGQQPSRESLAALLRGVQMGNPDLFGVGAMWEPNAYDGKDADCRGAAGSDANGRFLPYCATGAKLVNLGEQLDQPYYTTPKATQAVFLSDPQPYTVNGKAVPMSSVAYPVLVQKAFRGVVLADISVDRLVQLVTEIKVYSTGYASLQNDQGRILAHHKSELIGKNVFQANALQNEQAAMAAFKAGEPYFEAVNAATGVMLRYFHPIAIEGSSQHWYLSVAAPESEVMAQATEISRLTLTMSAVLLAALLLAVFLLVRSSLRPVNYLARTAEVIAGGDLRHTIKDEGFGGEMKTLSTALKAMIQSLLETIAKAEALAADAKAESEKARQATREAEAATARAESARRDGMLAAAGQLEGVVGVLSSASTKLATQIEQSDRSAAESAQRLTEAATAMNEMNATVQEVAKNASQASGASSDTRERALAGARIVEQSLQSIESVRDASLALKEDMARLNEHAQAISRIMAVISDIADQTNLLALNAAIEAARAGEAGRGFAVVADEVRKLAEKTMASTTDVGNAIAAIQDSTAKSMEGVDNAVRQIGQATDFAEQSGKALEEIVSTVEATADQVNAIAAASEEQSAASEEINQSINHISSMSHQTADAMDGAAHAVSDLANQAQQLNNLIEEMKRG</sequence>
<dbReference type="Gene3D" id="1.10.287.950">
    <property type="entry name" value="Methyl-accepting chemotaxis protein"/>
    <property type="match status" value="1"/>
</dbReference>
<keyword evidence="4 11" id="KW-0812">Transmembrane</keyword>
<keyword evidence="2" id="KW-1003">Cell membrane</keyword>
<evidence type="ECO:0000259" key="13">
    <source>
        <dbReference type="PROSITE" id="PS50885"/>
    </source>
</evidence>
<dbReference type="EMBL" id="FNBX01000002">
    <property type="protein sequence ID" value="SDF15641.1"/>
    <property type="molecule type" value="Genomic_DNA"/>
</dbReference>
<dbReference type="CDD" id="cd11386">
    <property type="entry name" value="MCP_signal"/>
    <property type="match status" value="1"/>
</dbReference>
<evidence type="ECO:0000256" key="11">
    <source>
        <dbReference type="SAM" id="Phobius"/>
    </source>
</evidence>
<dbReference type="PANTHER" id="PTHR32089:SF112">
    <property type="entry name" value="LYSOZYME-LIKE PROTEIN-RELATED"/>
    <property type="match status" value="1"/>
</dbReference>
<feature type="coiled-coil region" evidence="10">
    <location>
        <begin position="385"/>
        <end position="429"/>
    </location>
</feature>
<dbReference type="AlphaFoldDB" id="A0A1G7ISJ4"/>
<evidence type="ECO:0000256" key="1">
    <source>
        <dbReference type="ARBA" id="ARBA00004651"/>
    </source>
</evidence>
<dbReference type="SMART" id="SM00304">
    <property type="entry name" value="HAMP"/>
    <property type="match status" value="1"/>
</dbReference>
<evidence type="ECO:0000313" key="14">
    <source>
        <dbReference type="EMBL" id="SDF15641.1"/>
    </source>
</evidence>
<proteinExistence type="inferred from homology"/>
<feature type="domain" description="HAMP" evidence="13">
    <location>
        <begin position="340"/>
        <end position="393"/>
    </location>
</feature>
<accession>A0A1G7ISJ4</accession>
<dbReference type="Pfam" id="PF00015">
    <property type="entry name" value="MCPsignal"/>
    <property type="match status" value="1"/>
</dbReference>
<dbReference type="FunFam" id="1.10.287.950:FF:000001">
    <property type="entry name" value="Methyl-accepting chemotaxis sensory transducer"/>
    <property type="match status" value="1"/>
</dbReference>
<dbReference type="RefSeq" id="WP_092152600.1">
    <property type="nucleotide sequence ID" value="NZ_FNBX01000002.1"/>
</dbReference>
<keyword evidence="5 11" id="KW-1133">Transmembrane helix</keyword>
<name>A0A1G7ISJ4_9BACT</name>
<dbReference type="InterPro" id="IPR003660">
    <property type="entry name" value="HAMP_dom"/>
</dbReference>
<dbReference type="GO" id="GO:0005886">
    <property type="term" value="C:plasma membrane"/>
    <property type="evidence" value="ECO:0007669"/>
    <property type="project" value="UniProtKB-SubCell"/>
</dbReference>
<evidence type="ECO:0000256" key="4">
    <source>
        <dbReference type="ARBA" id="ARBA00022692"/>
    </source>
</evidence>
<dbReference type="OrthoDB" id="9814362at2"/>
<dbReference type="Pfam" id="PF00672">
    <property type="entry name" value="HAMP"/>
    <property type="match status" value="1"/>
</dbReference>
<evidence type="ECO:0000256" key="8">
    <source>
        <dbReference type="ARBA" id="ARBA00029447"/>
    </source>
</evidence>
<dbReference type="CDD" id="cd12912">
    <property type="entry name" value="PDC2_MCP_like"/>
    <property type="match status" value="1"/>
</dbReference>
<feature type="domain" description="Methyl-accepting transducer" evidence="12">
    <location>
        <begin position="441"/>
        <end position="677"/>
    </location>
</feature>
<dbReference type="STRING" id="571438.SAMN05192586_10255"/>
<reference evidence="15" key="1">
    <citation type="submission" date="2016-10" db="EMBL/GenBank/DDBJ databases">
        <authorList>
            <person name="Varghese N."/>
            <person name="Submissions S."/>
        </authorList>
    </citation>
    <scope>NUCLEOTIDE SEQUENCE [LARGE SCALE GENOMIC DNA]</scope>
    <source>
        <strain evidence="15">KHC7</strain>
    </source>
</reference>
<protein>
    <submittedName>
        <fullName evidence="14">Methyl-accepting chemotaxis sensory transducer with Cache sensor</fullName>
    </submittedName>
</protein>
<dbReference type="Gene3D" id="3.30.450.20">
    <property type="entry name" value="PAS domain"/>
    <property type="match status" value="2"/>
</dbReference>
<gene>
    <name evidence="14" type="ORF">SAMN05192586_10255</name>
</gene>
<dbReference type="Gene3D" id="6.10.340.10">
    <property type="match status" value="1"/>
</dbReference>
<dbReference type="SMART" id="SM00283">
    <property type="entry name" value="MA"/>
    <property type="match status" value="1"/>
</dbReference>
<dbReference type="PANTHER" id="PTHR32089">
    <property type="entry name" value="METHYL-ACCEPTING CHEMOTAXIS PROTEIN MCPB"/>
    <property type="match status" value="1"/>
</dbReference>